<proteinExistence type="predicted"/>
<dbReference type="PANTHER" id="PTHR13271">
    <property type="entry name" value="UNCHARACTERIZED PUTATIVE METHYLTRANSFERASE"/>
    <property type="match status" value="1"/>
</dbReference>
<dbReference type="OrthoDB" id="341421at2759"/>
<dbReference type="InterPro" id="IPR046341">
    <property type="entry name" value="SET_dom_sf"/>
</dbReference>
<evidence type="ECO:0000313" key="2">
    <source>
        <dbReference type="Proteomes" id="UP000236333"/>
    </source>
</evidence>
<dbReference type="InterPro" id="IPR050600">
    <property type="entry name" value="SETD3_SETD6_MTase"/>
</dbReference>
<dbReference type="SUPFAM" id="SSF82199">
    <property type="entry name" value="SET domain"/>
    <property type="match status" value="1"/>
</dbReference>
<comment type="caution">
    <text evidence="1">The sequence shown here is derived from an EMBL/GenBank/DDBJ whole genome shotgun (WGS) entry which is preliminary data.</text>
</comment>
<dbReference type="EMBL" id="PGGS01000096">
    <property type="protein sequence ID" value="PNH09292.1"/>
    <property type="molecule type" value="Genomic_DNA"/>
</dbReference>
<dbReference type="GO" id="GO:0016279">
    <property type="term" value="F:protein-lysine N-methyltransferase activity"/>
    <property type="evidence" value="ECO:0007669"/>
    <property type="project" value="TreeGrafter"/>
</dbReference>
<reference evidence="1 2" key="1">
    <citation type="journal article" date="2017" name="Mol. Biol. Evol.">
        <title>The 4-celled Tetrabaena socialis nuclear genome reveals the essential components for genetic control of cell number at the origin of multicellularity in the volvocine lineage.</title>
        <authorList>
            <person name="Featherston J."/>
            <person name="Arakaki Y."/>
            <person name="Hanschen E.R."/>
            <person name="Ferris P.J."/>
            <person name="Michod R.E."/>
            <person name="Olson B.J.S.C."/>
            <person name="Nozaki H."/>
            <person name="Durand P.M."/>
        </authorList>
    </citation>
    <scope>NUCLEOTIDE SEQUENCE [LARGE SCALE GENOMIC DNA]</scope>
    <source>
        <strain evidence="1 2">NIES-571</strain>
    </source>
</reference>
<name>A0A2J8A9U2_9CHLO</name>
<accession>A0A2J8A9U2</accession>
<feature type="non-terminal residue" evidence="1">
    <location>
        <position position="1"/>
    </location>
</feature>
<gene>
    <name evidence="1" type="ORF">TSOC_004107</name>
</gene>
<dbReference type="Gene3D" id="3.90.1410.10">
    <property type="entry name" value="set domain protein methyltransferase, domain 1"/>
    <property type="match status" value="1"/>
</dbReference>
<organism evidence="1 2">
    <name type="scientific">Tetrabaena socialis</name>
    <dbReference type="NCBI Taxonomy" id="47790"/>
    <lineage>
        <taxon>Eukaryota</taxon>
        <taxon>Viridiplantae</taxon>
        <taxon>Chlorophyta</taxon>
        <taxon>core chlorophytes</taxon>
        <taxon>Chlorophyceae</taxon>
        <taxon>CS clade</taxon>
        <taxon>Chlamydomonadales</taxon>
        <taxon>Tetrabaenaceae</taxon>
        <taxon>Tetrabaena</taxon>
    </lineage>
</organism>
<evidence type="ECO:0000313" key="1">
    <source>
        <dbReference type="EMBL" id="PNH09292.1"/>
    </source>
</evidence>
<dbReference type="AlphaFoldDB" id="A0A2J8A9U2"/>
<dbReference type="PANTHER" id="PTHR13271:SF154">
    <property type="entry name" value="GRIP DOMAIN-CONTAINING PROTEIN"/>
    <property type="match status" value="1"/>
</dbReference>
<sequence length="134" mass="15284">HLREAFESSSPAFACLLAAYPTYFQPHWFSWEAYLWAAELWYSYGIQVQFPDGVIRTCLAPYVGLMNHHPLPHVVHFSKVDAATGCLGIRAFRPCAPGRQLFLSYGPYGNGKLLLFYGFALRHNPFDEVELELK</sequence>
<dbReference type="CDD" id="cd10527">
    <property type="entry name" value="SET_LSMT"/>
    <property type="match status" value="1"/>
</dbReference>
<keyword evidence="2" id="KW-1185">Reference proteome</keyword>
<dbReference type="Proteomes" id="UP000236333">
    <property type="component" value="Unassembled WGS sequence"/>
</dbReference>
<protein>
    <submittedName>
        <fullName evidence="1">SET domain-containing protein 4</fullName>
    </submittedName>
</protein>
<feature type="non-terminal residue" evidence="1">
    <location>
        <position position="134"/>
    </location>
</feature>